<keyword evidence="9" id="KW-1185">Reference proteome</keyword>
<evidence type="ECO:0000256" key="1">
    <source>
        <dbReference type="ARBA" id="ARBA00011028"/>
    </source>
</evidence>
<dbReference type="RefSeq" id="WP_149757253.1">
    <property type="nucleotide sequence ID" value="NZ_FOMS01000011.1"/>
</dbReference>
<name>A0A1I2BPI3_9RHOB</name>
<gene>
    <name evidence="8" type="ORF">SAMN04515678_111135</name>
</gene>
<dbReference type="Proteomes" id="UP000325289">
    <property type="component" value="Unassembled WGS sequence"/>
</dbReference>
<keyword evidence="4 7" id="KW-0732">Signal</keyword>
<keyword evidence="5" id="KW-0864">Zinc transport</keyword>
<comment type="similarity">
    <text evidence="1">Belongs to the bacterial solute-binding protein 9 family.</text>
</comment>
<dbReference type="Pfam" id="PF01297">
    <property type="entry name" value="ZnuA"/>
    <property type="match status" value="1"/>
</dbReference>
<dbReference type="PANTHER" id="PTHR42953:SF3">
    <property type="entry name" value="HIGH-AFFINITY ZINC UPTAKE SYSTEM PROTEIN ZNUA"/>
    <property type="match status" value="1"/>
</dbReference>
<proteinExistence type="inferred from homology"/>
<evidence type="ECO:0000256" key="7">
    <source>
        <dbReference type="SAM" id="SignalP"/>
    </source>
</evidence>
<evidence type="ECO:0000256" key="2">
    <source>
        <dbReference type="ARBA" id="ARBA00015915"/>
    </source>
</evidence>
<reference evidence="8 9" key="1">
    <citation type="submission" date="2016-10" db="EMBL/GenBank/DDBJ databases">
        <authorList>
            <person name="Varghese N."/>
            <person name="Submissions S."/>
        </authorList>
    </citation>
    <scope>NUCLEOTIDE SEQUENCE [LARGE SCALE GENOMIC DNA]</scope>
    <source>
        <strain evidence="9">YIM D21,KCTC 23444,ACCC 10710</strain>
    </source>
</reference>
<evidence type="ECO:0000256" key="5">
    <source>
        <dbReference type="ARBA" id="ARBA00022906"/>
    </source>
</evidence>
<evidence type="ECO:0000313" key="8">
    <source>
        <dbReference type="EMBL" id="SFE58032.1"/>
    </source>
</evidence>
<organism evidence="8 9">
    <name type="scientific">Roseivivax sediminis</name>
    <dbReference type="NCBI Taxonomy" id="936889"/>
    <lineage>
        <taxon>Bacteria</taxon>
        <taxon>Pseudomonadati</taxon>
        <taxon>Pseudomonadota</taxon>
        <taxon>Alphaproteobacteria</taxon>
        <taxon>Rhodobacterales</taxon>
        <taxon>Roseobacteraceae</taxon>
        <taxon>Roseivivax</taxon>
    </lineage>
</organism>
<protein>
    <recommendedName>
        <fullName evidence="2">High-affinity zinc uptake system protein ZnuA</fullName>
    </recommendedName>
</protein>
<dbReference type="SUPFAM" id="SSF53807">
    <property type="entry name" value="Helical backbone' metal receptor"/>
    <property type="match status" value="1"/>
</dbReference>
<dbReference type="AlphaFoldDB" id="A0A1I2BPI3"/>
<feature type="signal peptide" evidence="7">
    <location>
        <begin position="1"/>
        <end position="24"/>
    </location>
</feature>
<dbReference type="InterPro" id="IPR050492">
    <property type="entry name" value="Bact_metal-bind_prot9"/>
</dbReference>
<evidence type="ECO:0000256" key="3">
    <source>
        <dbReference type="ARBA" id="ARBA00022448"/>
    </source>
</evidence>
<evidence type="ECO:0000256" key="6">
    <source>
        <dbReference type="SAM" id="MobiDB-lite"/>
    </source>
</evidence>
<accession>A0A1I2BPI3</accession>
<evidence type="ECO:0000256" key="4">
    <source>
        <dbReference type="ARBA" id="ARBA00022729"/>
    </source>
</evidence>
<feature type="compositionally biased region" description="Basic and acidic residues" evidence="6">
    <location>
        <begin position="125"/>
        <end position="206"/>
    </location>
</feature>
<dbReference type="Gene3D" id="3.40.50.1980">
    <property type="entry name" value="Nitrogenase molybdenum iron protein domain"/>
    <property type="match status" value="3"/>
</dbReference>
<dbReference type="PANTHER" id="PTHR42953">
    <property type="entry name" value="HIGH-AFFINITY ZINC UPTAKE SYSTEM PROTEIN ZNUA-RELATED"/>
    <property type="match status" value="1"/>
</dbReference>
<dbReference type="EMBL" id="FOMS01000011">
    <property type="protein sequence ID" value="SFE58032.1"/>
    <property type="molecule type" value="Genomic_DNA"/>
</dbReference>
<dbReference type="GO" id="GO:0046872">
    <property type="term" value="F:metal ion binding"/>
    <property type="evidence" value="ECO:0007669"/>
    <property type="project" value="InterPro"/>
</dbReference>
<dbReference type="OrthoDB" id="7346865at2"/>
<dbReference type="InterPro" id="IPR006127">
    <property type="entry name" value="ZnuA-like"/>
</dbReference>
<feature type="chain" id="PRO_5009302116" description="High-affinity zinc uptake system protein ZnuA" evidence="7">
    <location>
        <begin position="25"/>
        <end position="370"/>
    </location>
</feature>
<keyword evidence="5" id="KW-0862">Zinc</keyword>
<keyword evidence="3" id="KW-0813">Transport</keyword>
<sequence length="370" mass="39922">MSMTFRRSLLPCALAATAATTAAADVPRVATDVAPVHGLVARVMAGVGEPETVVQPGSSPHSYSMRPSEARALEQADLVFWVGEELEPWLAGAVETLASDARIVELLDAPGITTLEFRQGATFGGHDHEGHEHAVDDRADHDHEAEDHADHDHEGAEHGHDNEGHAEHTHDHEDHDHGGEAHEDHDHESDDHAGHDHAHDGVDPHAWLDPENGKVWLDLIAEELAALDPENAETYRSNAAAGQDEIDGVIAEVRETLSAAGAIDFVVFHDAYHYFENRFDVPAAGAISLSDASDPTPARVEEIRDTVRELGVACVFSEPQFDQRLVRTVLDGTEGQAGVIDPLGFEIEMGPDFYPALIRSIAEEMAGCAS</sequence>
<keyword evidence="5" id="KW-0406">Ion transport</keyword>
<dbReference type="GO" id="GO:0006829">
    <property type="term" value="P:zinc ion transport"/>
    <property type="evidence" value="ECO:0007669"/>
    <property type="project" value="UniProtKB-KW"/>
</dbReference>
<feature type="region of interest" description="Disordered" evidence="6">
    <location>
        <begin position="121"/>
        <end position="206"/>
    </location>
</feature>
<evidence type="ECO:0000313" key="9">
    <source>
        <dbReference type="Proteomes" id="UP000325289"/>
    </source>
</evidence>